<sequence length="278" mass="29512">MRFASFTHDGRQSFGLIDGDAILDLGSLTGSGLRQALAAGLDNALARKGEARRLPLDALTLLPPIPDPARIICVGRNYLDHLTEGKNADLPAYPGLFLRFASTLTGHRGPILHGPASDNLDYEGELAVIIGKPGRHIARADALGHVAGYSCFMDATMRDFQAKYSATIGKNFPSTGGFGPWLTTSDAVGDPGEGLTLETRLNGATMQSSSTAKMIFDLPTIIEFVSVFTPLEAGDVIITGTPEGIGRARKPPVWMRPGDVVEVEIEKVGLLSNTVVAE</sequence>
<keyword evidence="5" id="KW-1185">Reference proteome</keyword>
<protein>
    <submittedName>
        <fullName evidence="4">2-keto-4-pentenoate hydratase/2-oxohepta-3-ene-1,7-dioic acid hydratase in catechol pathway</fullName>
    </submittedName>
</protein>
<dbReference type="InterPro" id="IPR036663">
    <property type="entry name" value="Fumarylacetoacetase_C_sf"/>
</dbReference>
<gene>
    <name evidence="4" type="ORF">FHW37_11262</name>
</gene>
<dbReference type="Proteomes" id="UP000320653">
    <property type="component" value="Unassembled WGS sequence"/>
</dbReference>
<dbReference type="OrthoDB" id="5197601at2"/>
<accession>A0A561QAN5</accession>
<dbReference type="EMBL" id="VIWP01000012">
    <property type="protein sequence ID" value="TWF47423.1"/>
    <property type="molecule type" value="Genomic_DNA"/>
</dbReference>
<dbReference type="Gene3D" id="3.90.850.10">
    <property type="entry name" value="Fumarylacetoacetase-like, C-terminal domain"/>
    <property type="match status" value="1"/>
</dbReference>
<keyword evidence="2" id="KW-0479">Metal-binding</keyword>
<dbReference type="PANTHER" id="PTHR42796:SF4">
    <property type="entry name" value="FUMARYLACETOACETATE HYDROLASE DOMAIN-CONTAINING PROTEIN 2A"/>
    <property type="match status" value="1"/>
</dbReference>
<evidence type="ECO:0000256" key="1">
    <source>
        <dbReference type="ARBA" id="ARBA00010211"/>
    </source>
</evidence>
<evidence type="ECO:0000256" key="2">
    <source>
        <dbReference type="ARBA" id="ARBA00022723"/>
    </source>
</evidence>
<dbReference type="PANTHER" id="PTHR42796">
    <property type="entry name" value="FUMARYLACETOACETATE HYDROLASE DOMAIN-CONTAINING PROTEIN 2A-RELATED"/>
    <property type="match status" value="1"/>
</dbReference>
<comment type="caution">
    <text evidence="4">The sequence shown here is derived from an EMBL/GenBank/DDBJ whole genome shotgun (WGS) entry which is preliminary data.</text>
</comment>
<dbReference type="GO" id="GO:0003824">
    <property type="term" value="F:catalytic activity"/>
    <property type="evidence" value="ECO:0007669"/>
    <property type="project" value="InterPro"/>
</dbReference>
<dbReference type="InterPro" id="IPR011234">
    <property type="entry name" value="Fumarylacetoacetase-like_C"/>
</dbReference>
<dbReference type="GO" id="GO:0044281">
    <property type="term" value="P:small molecule metabolic process"/>
    <property type="evidence" value="ECO:0007669"/>
    <property type="project" value="UniProtKB-ARBA"/>
</dbReference>
<dbReference type="InterPro" id="IPR051121">
    <property type="entry name" value="FAH"/>
</dbReference>
<dbReference type="SUPFAM" id="SSF56529">
    <property type="entry name" value="FAH"/>
    <property type="match status" value="1"/>
</dbReference>
<dbReference type="GO" id="GO:0046872">
    <property type="term" value="F:metal ion binding"/>
    <property type="evidence" value="ECO:0007669"/>
    <property type="project" value="UniProtKB-KW"/>
</dbReference>
<dbReference type="RefSeq" id="WP_145642661.1">
    <property type="nucleotide sequence ID" value="NZ_VIWP01000012.1"/>
</dbReference>
<dbReference type="AlphaFoldDB" id="A0A561QAN5"/>
<reference evidence="4 5" key="1">
    <citation type="submission" date="2019-06" db="EMBL/GenBank/DDBJ databases">
        <title>Sorghum-associated microbial communities from plants grown in Nebraska, USA.</title>
        <authorList>
            <person name="Schachtman D."/>
        </authorList>
    </citation>
    <scope>NUCLEOTIDE SEQUENCE [LARGE SCALE GENOMIC DNA]</scope>
    <source>
        <strain evidence="4 5">1225</strain>
    </source>
</reference>
<proteinExistence type="inferred from homology"/>
<evidence type="ECO:0000313" key="4">
    <source>
        <dbReference type="EMBL" id="TWF47423.1"/>
    </source>
</evidence>
<dbReference type="Pfam" id="PF01557">
    <property type="entry name" value="FAA_hydrolase"/>
    <property type="match status" value="1"/>
</dbReference>
<comment type="similarity">
    <text evidence="1">Belongs to the FAH family.</text>
</comment>
<evidence type="ECO:0000259" key="3">
    <source>
        <dbReference type="Pfam" id="PF01557"/>
    </source>
</evidence>
<feature type="domain" description="Fumarylacetoacetase-like C-terminal" evidence="3">
    <location>
        <begin position="71"/>
        <end position="276"/>
    </location>
</feature>
<name>A0A561QAN5_9HYPH</name>
<evidence type="ECO:0000313" key="5">
    <source>
        <dbReference type="Proteomes" id="UP000320653"/>
    </source>
</evidence>
<organism evidence="4 5">
    <name type="scientific">Neorhizobium alkalisoli</name>
    <dbReference type="NCBI Taxonomy" id="528178"/>
    <lineage>
        <taxon>Bacteria</taxon>
        <taxon>Pseudomonadati</taxon>
        <taxon>Pseudomonadota</taxon>
        <taxon>Alphaproteobacteria</taxon>
        <taxon>Hyphomicrobiales</taxon>
        <taxon>Rhizobiaceae</taxon>
        <taxon>Rhizobium/Agrobacterium group</taxon>
        <taxon>Neorhizobium</taxon>
    </lineage>
</organism>